<evidence type="ECO:0000313" key="1">
    <source>
        <dbReference type="EMBL" id="KAK8393615.1"/>
    </source>
</evidence>
<gene>
    <name evidence="1" type="ORF">O3P69_006735</name>
</gene>
<evidence type="ECO:0000313" key="2">
    <source>
        <dbReference type="Proteomes" id="UP001487740"/>
    </source>
</evidence>
<accession>A0AAW0U477</accession>
<sequence length="71" mass="7765">MDQAGRGERKGKKWGVEVVVVEEEEEGHLSSFLPSLESLSPASHRGLDSRVHLLCVPPPPRVTKSEESSVT</sequence>
<dbReference type="AlphaFoldDB" id="A0AAW0U477"/>
<name>A0AAW0U477_SCYPA</name>
<dbReference type="Proteomes" id="UP001487740">
    <property type="component" value="Unassembled WGS sequence"/>
</dbReference>
<dbReference type="EMBL" id="JARAKH010000020">
    <property type="protein sequence ID" value="KAK8393615.1"/>
    <property type="molecule type" value="Genomic_DNA"/>
</dbReference>
<proteinExistence type="predicted"/>
<organism evidence="1 2">
    <name type="scientific">Scylla paramamosain</name>
    <name type="common">Mud crab</name>
    <dbReference type="NCBI Taxonomy" id="85552"/>
    <lineage>
        <taxon>Eukaryota</taxon>
        <taxon>Metazoa</taxon>
        <taxon>Ecdysozoa</taxon>
        <taxon>Arthropoda</taxon>
        <taxon>Crustacea</taxon>
        <taxon>Multicrustacea</taxon>
        <taxon>Malacostraca</taxon>
        <taxon>Eumalacostraca</taxon>
        <taxon>Eucarida</taxon>
        <taxon>Decapoda</taxon>
        <taxon>Pleocyemata</taxon>
        <taxon>Brachyura</taxon>
        <taxon>Eubrachyura</taxon>
        <taxon>Portunoidea</taxon>
        <taxon>Portunidae</taxon>
        <taxon>Portuninae</taxon>
        <taxon>Scylla</taxon>
    </lineage>
</organism>
<protein>
    <submittedName>
        <fullName evidence="1">Uncharacterized protein</fullName>
    </submittedName>
</protein>
<keyword evidence="2" id="KW-1185">Reference proteome</keyword>
<reference evidence="1 2" key="1">
    <citation type="submission" date="2023-03" db="EMBL/GenBank/DDBJ databases">
        <title>High-quality genome of Scylla paramamosain provides insights in environmental adaptation.</title>
        <authorList>
            <person name="Zhang L."/>
        </authorList>
    </citation>
    <scope>NUCLEOTIDE SEQUENCE [LARGE SCALE GENOMIC DNA]</scope>
    <source>
        <strain evidence="1">LZ_2023a</strain>
        <tissue evidence="1">Muscle</tissue>
    </source>
</reference>
<comment type="caution">
    <text evidence="1">The sequence shown here is derived from an EMBL/GenBank/DDBJ whole genome shotgun (WGS) entry which is preliminary data.</text>
</comment>